<gene>
    <name evidence="3" type="ORF">NDU88_002549</name>
</gene>
<dbReference type="Proteomes" id="UP001066276">
    <property type="component" value="Chromosome 3_1"/>
</dbReference>
<protein>
    <recommendedName>
        <fullName evidence="2">L1 transposable element RRM domain-containing protein</fullName>
    </recommendedName>
</protein>
<evidence type="ECO:0000313" key="3">
    <source>
        <dbReference type="EMBL" id="KAJ1185762.1"/>
    </source>
</evidence>
<dbReference type="InterPro" id="IPR004244">
    <property type="entry name" value="Transposase_22"/>
</dbReference>
<reference evidence="3" key="1">
    <citation type="journal article" date="2022" name="bioRxiv">
        <title>Sequencing and chromosome-scale assembly of the giantPleurodeles waltlgenome.</title>
        <authorList>
            <person name="Brown T."/>
            <person name="Elewa A."/>
            <person name="Iarovenko S."/>
            <person name="Subramanian E."/>
            <person name="Araus A.J."/>
            <person name="Petzold A."/>
            <person name="Susuki M."/>
            <person name="Suzuki K.-i.T."/>
            <person name="Hayashi T."/>
            <person name="Toyoda A."/>
            <person name="Oliveira C."/>
            <person name="Osipova E."/>
            <person name="Leigh N.D."/>
            <person name="Simon A."/>
            <person name="Yun M.H."/>
        </authorList>
    </citation>
    <scope>NUCLEOTIDE SEQUENCE</scope>
    <source>
        <strain evidence="3">20211129_DDA</strain>
        <tissue evidence="3">Liver</tissue>
    </source>
</reference>
<dbReference type="InterPro" id="IPR043636">
    <property type="entry name" value="L1_RRM_dom"/>
</dbReference>
<dbReference type="Pfam" id="PF02994">
    <property type="entry name" value="Transposase_22"/>
    <property type="match status" value="1"/>
</dbReference>
<feature type="region of interest" description="Disordered" evidence="1">
    <location>
        <begin position="50"/>
        <end position="76"/>
    </location>
</feature>
<organism evidence="3 4">
    <name type="scientific">Pleurodeles waltl</name>
    <name type="common">Iberian ribbed newt</name>
    <dbReference type="NCBI Taxonomy" id="8319"/>
    <lineage>
        <taxon>Eukaryota</taxon>
        <taxon>Metazoa</taxon>
        <taxon>Chordata</taxon>
        <taxon>Craniata</taxon>
        <taxon>Vertebrata</taxon>
        <taxon>Euteleostomi</taxon>
        <taxon>Amphibia</taxon>
        <taxon>Batrachia</taxon>
        <taxon>Caudata</taxon>
        <taxon>Salamandroidea</taxon>
        <taxon>Salamandridae</taxon>
        <taxon>Pleurodelinae</taxon>
        <taxon>Pleurodeles</taxon>
    </lineage>
</organism>
<accession>A0AAV7UDH2</accession>
<name>A0AAV7UDH2_PLEWA</name>
<keyword evidence="4" id="KW-1185">Reference proteome</keyword>
<evidence type="ECO:0000259" key="2">
    <source>
        <dbReference type="Pfam" id="PF02994"/>
    </source>
</evidence>
<dbReference type="AlphaFoldDB" id="A0AAV7UDH2"/>
<comment type="caution">
    <text evidence="3">The sequence shown here is derived from an EMBL/GenBank/DDBJ whole genome shotgun (WGS) entry which is preliminary data.</text>
</comment>
<proteinExistence type="predicted"/>
<dbReference type="EMBL" id="JANPWB010000005">
    <property type="protein sequence ID" value="KAJ1185762.1"/>
    <property type="molecule type" value="Genomic_DNA"/>
</dbReference>
<dbReference type="PANTHER" id="PTHR11505">
    <property type="entry name" value="L1 TRANSPOSABLE ELEMENT-RELATED"/>
    <property type="match status" value="1"/>
</dbReference>
<sequence length="502" mass="55534">MFLASQGSMVDKAEGVALSRARRGEGKIGVRGGRGGVAYSLRNAKAAKKRIEEEAGENSQKQTTGRSKEEQISNTCKRKGALSNLGSATNRKIRVTPSLRTYFRVLLRLPKMSIVQGAEVVPPLPGSGDITIPTVNGDSMQHSIPGIHFREVGSAGGGHGVSQVDTQAGGELDPLNGGEGVNLPSDSITDMLKALAMELKDGFKTSKTNQEEIRNLCEDLGKKIDDLAGRTAALEEEVGDLRVTVEENKEQIRGLKSGEAGVLAKLESLENNQRRNNLRFLRLPEGLEGDDLEGFVVKLIRQEIQFEDAEVNIAKDIQRVHRVPAKMPPNRDRPRKILVYFLTHGFKERILEMALKKKSLSVNGAPFEVRSDLASITLNKQWELGERIDILRRLGATAQLRFLASLRVMANNKMYNFSDCNDVDDLIKKLEQDSGAVEASSANNGPQRISRDSSKLLFYMMLVARREICKKWIDASSLTFTDWKDALMYNLKLDTSKNSKKK</sequence>
<evidence type="ECO:0000256" key="1">
    <source>
        <dbReference type="SAM" id="MobiDB-lite"/>
    </source>
</evidence>
<dbReference type="Gene3D" id="3.30.70.1820">
    <property type="entry name" value="L1 transposable element, RRM domain"/>
    <property type="match status" value="1"/>
</dbReference>
<feature type="domain" description="L1 transposable element RRM" evidence="2">
    <location>
        <begin position="275"/>
        <end position="371"/>
    </location>
</feature>
<evidence type="ECO:0000313" key="4">
    <source>
        <dbReference type="Proteomes" id="UP001066276"/>
    </source>
</evidence>